<evidence type="ECO:0000256" key="1">
    <source>
        <dbReference type="SAM" id="MobiDB-lite"/>
    </source>
</evidence>
<dbReference type="PANTHER" id="PTHR31672:SF2">
    <property type="entry name" value="F-BOX DOMAIN-CONTAINING PROTEIN"/>
    <property type="match status" value="1"/>
</dbReference>
<dbReference type="AlphaFoldDB" id="A0A8T0XI89"/>
<keyword evidence="4" id="KW-1185">Reference proteome</keyword>
<evidence type="ECO:0000313" key="4">
    <source>
        <dbReference type="Proteomes" id="UP000823388"/>
    </source>
</evidence>
<dbReference type="InterPro" id="IPR001810">
    <property type="entry name" value="F-box_dom"/>
</dbReference>
<evidence type="ECO:0000313" key="3">
    <source>
        <dbReference type="EMBL" id="KAG2656973.1"/>
    </source>
</evidence>
<accession>A0A8T0XI89</accession>
<sequence>MSAESQAPPQPPAVGAPSAGPPDGQPPAPHLPEDVVVEHILTRVPAAAAVRFRAVCRAWRDALTSDHFAEAHRAARAAAVAAARAPEIVFCAPPAAAASALSVSTAFYACKLDLTARKNDKPSGGVTARELVTLRAADLIQMSTRPCRGLTLLSSCWHWQASAYHVCNLTTGEHVSLPGPSTRPAVLRSWPWSAGLGFDPAAREHKVVRLYVGFYQDLRGEVYGLRSGGWRPCAGQVPPAPAHAVRRCLDGRPPVFVDGCFYWHIEPAPSILSLAVGTEQFRWVAPPGRRPVRSVRGLAELDGSLCAVVELDPSLGVLHEPELWTRTAGSRSGSGGSPPSWSLRCRVNLRRLPRAIRTGLLRGDRMLPLPSSVGGKILLATGCHEVYAYDPGNSTAHRVFSAEEFVAGLPRPARLLINVALHEESVAGVRAGGAGGAGPQLEVKLGGSTLARREGHADDLCIISARRLRLIIDSAMSTLSAALLPGPVAGVHLSAVGGEEDLSSPRADRPGQARQAIMRRRGGHDGAVVKPAVRTHPELVPFDDEAGVHHRAPRTNATGSPCPVQLRHQKRHRPVPSGPRSNRGRCARLSFCATRFGTCSTSPREAIIVVVAYYNAEEAFYGQSDAVSFRLHIFYMEGERWTRLIEVRLALPSRDLELRLFVRVFGSPDAVSPSDLSLRPYKLRSLVGLL</sequence>
<evidence type="ECO:0000259" key="2">
    <source>
        <dbReference type="Pfam" id="PF00646"/>
    </source>
</evidence>
<feature type="region of interest" description="Disordered" evidence="1">
    <location>
        <begin position="1"/>
        <end position="31"/>
    </location>
</feature>
<dbReference type="SUPFAM" id="SSF81383">
    <property type="entry name" value="F-box domain"/>
    <property type="match status" value="1"/>
</dbReference>
<dbReference type="InterPro" id="IPR050796">
    <property type="entry name" value="SCF_F-box_component"/>
</dbReference>
<dbReference type="Pfam" id="PF00646">
    <property type="entry name" value="F-box"/>
    <property type="match status" value="1"/>
</dbReference>
<dbReference type="Gene3D" id="1.20.1280.50">
    <property type="match status" value="1"/>
</dbReference>
<name>A0A8T0XI89_PANVG</name>
<dbReference type="Proteomes" id="UP000823388">
    <property type="component" value="Chromosome 1K"/>
</dbReference>
<proteinExistence type="predicted"/>
<dbReference type="EMBL" id="CM029037">
    <property type="protein sequence ID" value="KAG2656973.1"/>
    <property type="molecule type" value="Genomic_DNA"/>
</dbReference>
<dbReference type="PANTHER" id="PTHR31672">
    <property type="entry name" value="BNACNNG10540D PROTEIN"/>
    <property type="match status" value="1"/>
</dbReference>
<comment type="caution">
    <text evidence="3">The sequence shown here is derived from an EMBL/GenBank/DDBJ whole genome shotgun (WGS) entry which is preliminary data.</text>
</comment>
<feature type="domain" description="F-box" evidence="2">
    <location>
        <begin position="30"/>
        <end position="68"/>
    </location>
</feature>
<reference evidence="3" key="1">
    <citation type="submission" date="2020-05" db="EMBL/GenBank/DDBJ databases">
        <title>WGS assembly of Panicum virgatum.</title>
        <authorList>
            <person name="Lovell J.T."/>
            <person name="Jenkins J."/>
            <person name="Shu S."/>
            <person name="Juenger T.E."/>
            <person name="Schmutz J."/>
        </authorList>
    </citation>
    <scope>NUCLEOTIDE SEQUENCE</scope>
    <source>
        <strain evidence="3">AP13</strain>
    </source>
</reference>
<protein>
    <recommendedName>
        <fullName evidence="2">F-box domain-containing protein</fullName>
    </recommendedName>
</protein>
<dbReference type="InterPro" id="IPR036047">
    <property type="entry name" value="F-box-like_dom_sf"/>
</dbReference>
<feature type="region of interest" description="Disordered" evidence="1">
    <location>
        <begin position="550"/>
        <end position="581"/>
    </location>
</feature>
<gene>
    <name evidence="3" type="ORF">PVAP13_1KG120400</name>
</gene>
<organism evidence="3 4">
    <name type="scientific">Panicum virgatum</name>
    <name type="common">Blackwell switchgrass</name>
    <dbReference type="NCBI Taxonomy" id="38727"/>
    <lineage>
        <taxon>Eukaryota</taxon>
        <taxon>Viridiplantae</taxon>
        <taxon>Streptophyta</taxon>
        <taxon>Embryophyta</taxon>
        <taxon>Tracheophyta</taxon>
        <taxon>Spermatophyta</taxon>
        <taxon>Magnoliopsida</taxon>
        <taxon>Liliopsida</taxon>
        <taxon>Poales</taxon>
        <taxon>Poaceae</taxon>
        <taxon>PACMAD clade</taxon>
        <taxon>Panicoideae</taxon>
        <taxon>Panicodae</taxon>
        <taxon>Paniceae</taxon>
        <taxon>Panicinae</taxon>
        <taxon>Panicum</taxon>
        <taxon>Panicum sect. Hiantes</taxon>
    </lineage>
</organism>
<feature type="compositionally biased region" description="Pro residues" evidence="1">
    <location>
        <begin position="8"/>
        <end position="30"/>
    </location>
</feature>